<protein>
    <recommendedName>
        <fullName evidence="3">Transmembrane protein</fullName>
    </recommendedName>
</protein>
<evidence type="ECO:0000256" key="1">
    <source>
        <dbReference type="SAM" id="Phobius"/>
    </source>
</evidence>
<keyword evidence="1" id="KW-1133">Transmembrane helix</keyword>
<evidence type="ECO:0000313" key="2">
    <source>
        <dbReference type="EMBL" id="QHS96207.1"/>
    </source>
</evidence>
<feature type="transmembrane region" description="Helical" evidence="1">
    <location>
        <begin position="17"/>
        <end position="37"/>
    </location>
</feature>
<proteinExistence type="predicted"/>
<keyword evidence="1" id="KW-0812">Transmembrane</keyword>
<name>A0A6C0BV52_9ZZZZ</name>
<dbReference type="EMBL" id="MN739266">
    <property type="protein sequence ID" value="QHS96207.1"/>
    <property type="molecule type" value="Genomic_DNA"/>
</dbReference>
<evidence type="ECO:0008006" key="3">
    <source>
        <dbReference type="Google" id="ProtNLM"/>
    </source>
</evidence>
<sequence length="227" mass="26641">MIAICCVVGIYYNIIFYFFRIGIFLIFLGFVFLFLGFKLKNKIFGIFIVFMDFVNVMDEFDQEDQAEHIGFIENNKYYNSRFHDNTPNVENKRVYPSVKKIAPGNGNKKDSKKVTYDDILSSLNMNVVNGKLQIVRGDADVLSSQQKTMVNHRQQLNTNVKTNMNAYSKQNEFYNKFLQAQTQSQAPVVVDPLTPEEKKRLLMIQYIKQQQERQHIMRVKSRKMNFV</sequence>
<organism evidence="2">
    <name type="scientific">viral metagenome</name>
    <dbReference type="NCBI Taxonomy" id="1070528"/>
    <lineage>
        <taxon>unclassified sequences</taxon>
        <taxon>metagenomes</taxon>
        <taxon>organismal metagenomes</taxon>
    </lineage>
</organism>
<accession>A0A6C0BV52</accession>
<dbReference type="AlphaFoldDB" id="A0A6C0BV52"/>
<reference evidence="2" key="1">
    <citation type="journal article" date="2020" name="Nature">
        <title>Giant virus diversity and host interactions through global metagenomics.</title>
        <authorList>
            <person name="Schulz F."/>
            <person name="Roux S."/>
            <person name="Paez-Espino D."/>
            <person name="Jungbluth S."/>
            <person name="Walsh D.A."/>
            <person name="Denef V.J."/>
            <person name="McMahon K.D."/>
            <person name="Konstantinidis K.T."/>
            <person name="Eloe-Fadrosh E.A."/>
            <person name="Kyrpides N.C."/>
            <person name="Woyke T."/>
        </authorList>
    </citation>
    <scope>NUCLEOTIDE SEQUENCE</scope>
    <source>
        <strain evidence="2">GVMAG-M-3300019093-7</strain>
    </source>
</reference>
<keyword evidence="1" id="KW-0472">Membrane</keyword>